<sequence>MEEKRGSLREDDGFLNWGLSFLQRYPCSQVSSPSNNNNDTLASKISWNNEQVSSLGMKVTNDEKCTVDAIDGNNSWYLISSSQNPHLTHLTLYSRSPIFDHKFFII</sequence>
<accession>A0A7J7LXF2</accession>
<protein>
    <submittedName>
        <fullName evidence="1">Uncharacterized protein</fullName>
    </submittedName>
</protein>
<gene>
    <name evidence="1" type="ORF">GIB67_009772</name>
</gene>
<dbReference type="Proteomes" id="UP000541444">
    <property type="component" value="Unassembled WGS sequence"/>
</dbReference>
<dbReference type="AlphaFoldDB" id="A0A7J7LXF2"/>
<reference evidence="1 2" key="1">
    <citation type="journal article" date="2020" name="IScience">
        <title>Genome Sequencing of the Endangered Kingdonia uniflora (Circaeasteraceae, Ranunculales) Reveals Potential Mechanisms of Evolutionary Specialization.</title>
        <authorList>
            <person name="Sun Y."/>
            <person name="Deng T."/>
            <person name="Zhang A."/>
            <person name="Moore M.J."/>
            <person name="Landis J.B."/>
            <person name="Lin N."/>
            <person name="Zhang H."/>
            <person name="Zhang X."/>
            <person name="Huang J."/>
            <person name="Zhang X."/>
            <person name="Sun H."/>
            <person name="Wang H."/>
        </authorList>
    </citation>
    <scope>NUCLEOTIDE SEQUENCE [LARGE SCALE GENOMIC DNA]</scope>
    <source>
        <strain evidence="1">TB1705</strain>
        <tissue evidence="1">Leaf</tissue>
    </source>
</reference>
<organism evidence="1 2">
    <name type="scientific">Kingdonia uniflora</name>
    <dbReference type="NCBI Taxonomy" id="39325"/>
    <lineage>
        <taxon>Eukaryota</taxon>
        <taxon>Viridiplantae</taxon>
        <taxon>Streptophyta</taxon>
        <taxon>Embryophyta</taxon>
        <taxon>Tracheophyta</taxon>
        <taxon>Spermatophyta</taxon>
        <taxon>Magnoliopsida</taxon>
        <taxon>Ranunculales</taxon>
        <taxon>Circaeasteraceae</taxon>
        <taxon>Kingdonia</taxon>
    </lineage>
</organism>
<comment type="caution">
    <text evidence="1">The sequence shown here is derived from an EMBL/GenBank/DDBJ whole genome shotgun (WGS) entry which is preliminary data.</text>
</comment>
<dbReference type="EMBL" id="JACGCM010001927">
    <property type="protein sequence ID" value="KAF6147289.1"/>
    <property type="molecule type" value="Genomic_DNA"/>
</dbReference>
<proteinExistence type="predicted"/>
<name>A0A7J7LXF2_9MAGN</name>
<evidence type="ECO:0000313" key="1">
    <source>
        <dbReference type="EMBL" id="KAF6147289.1"/>
    </source>
</evidence>
<keyword evidence="2" id="KW-1185">Reference proteome</keyword>
<dbReference type="OrthoDB" id="1842836at2759"/>
<evidence type="ECO:0000313" key="2">
    <source>
        <dbReference type="Proteomes" id="UP000541444"/>
    </source>
</evidence>